<accession>A0A150FUT6</accession>
<comment type="caution">
    <text evidence="3">The sequence shown here is derived from an EMBL/GenBank/DDBJ whole genome shotgun (WGS) entry which is preliminary data.</text>
</comment>
<protein>
    <submittedName>
        <fullName evidence="3">Uncharacterized protein</fullName>
    </submittedName>
</protein>
<evidence type="ECO:0000256" key="1">
    <source>
        <dbReference type="SAM" id="MobiDB-lite"/>
    </source>
</evidence>
<keyword evidence="2" id="KW-0812">Transmembrane</keyword>
<keyword evidence="2" id="KW-1133">Transmembrane helix</keyword>
<feature type="region of interest" description="Disordered" evidence="1">
    <location>
        <begin position="222"/>
        <end position="241"/>
    </location>
</feature>
<dbReference type="EMBL" id="LSYV01000521">
    <property type="protein sequence ID" value="KXZ41357.1"/>
    <property type="molecule type" value="Genomic_DNA"/>
</dbReference>
<reference evidence="4" key="1">
    <citation type="journal article" date="2016" name="Nat. Commun.">
        <title>The Gonium pectorale genome demonstrates co-option of cell cycle regulation during the evolution of multicellularity.</title>
        <authorList>
            <person name="Hanschen E.R."/>
            <person name="Marriage T.N."/>
            <person name="Ferris P.J."/>
            <person name="Hamaji T."/>
            <person name="Toyoda A."/>
            <person name="Fujiyama A."/>
            <person name="Neme R."/>
            <person name="Noguchi H."/>
            <person name="Minakuchi Y."/>
            <person name="Suzuki M."/>
            <person name="Kawai-Toyooka H."/>
            <person name="Smith D.R."/>
            <person name="Sparks H."/>
            <person name="Anderson J."/>
            <person name="Bakaric R."/>
            <person name="Luria V."/>
            <person name="Karger A."/>
            <person name="Kirschner M.W."/>
            <person name="Durand P.M."/>
            <person name="Michod R.E."/>
            <person name="Nozaki H."/>
            <person name="Olson B.J."/>
        </authorList>
    </citation>
    <scope>NUCLEOTIDE SEQUENCE [LARGE SCALE GENOMIC DNA]</scope>
    <source>
        <strain evidence="4">NIES-2863</strain>
    </source>
</reference>
<feature type="transmembrane region" description="Helical" evidence="2">
    <location>
        <begin position="246"/>
        <end position="273"/>
    </location>
</feature>
<evidence type="ECO:0000313" key="3">
    <source>
        <dbReference type="EMBL" id="KXZ41357.1"/>
    </source>
</evidence>
<organism evidence="3 4">
    <name type="scientific">Gonium pectorale</name>
    <name type="common">Green alga</name>
    <dbReference type="NCBI Taxonomy" id="33097"/>
    <lineage>
        <taxon>Eukaryota</taxon>
        <taxon>Viridiplantae</taxon>
        <taxon>Chlorophyta</taxon>
        <taxon>core chlorophytes</taxon>
        <taxon>Chlorophyceae</taxon>
        <taxon>CS clade</taxon>
        <taxon>Chlamydomonadales</taxon>
        <taxon>Volvocaceae</taxon>
        <taxon>Gonium</taxon>
    </lineage>
</organism>
<keyword evidence="4" id="KW-1185">Reference proteome</keyword>
<dbReference type="AlphaFoldDB" id="A0A150FUT6"/>
<proteinExistence type="predicted"/>
<evidence type="ECO:0000256" key="2">
    <source>
        <dbReference type="SAM" id="Phobius"/>
    </source>
</evidence>
<sequence length="306" mass="30338">MPPTDVTGYLTVTQAVLLPASVPNDPATLAALFPGAASVTIEGSKVTMAVEVTTSVQATAVFTAGATATAPAAGGGEGAAGGAATQAIGVQQSGGTPPPPLAAAAAGCSANSSLSLMVVLRVHDATRVDRYRERITTALQMWSSEAEAAGEGGGGWLRFCPPQPEQIVTETEVRVVREVPLNAAGTQALAPLCGDGAPTAALGGGSGGGSVSCRVTAAGQTGTAQATASPPTAATSSPPPTSGRRWLPFAIAGAAVGGASFCACFAVAAAVLVRRRRKRERGERNGEQYNTATASVLWAAAEPVCR</sequence>
<feature type="compositionally biased region" description="Low complexity" evidence="1">
    <location>
        <begin position="222"/>
        <end position="236"/>
    </location>
</feature>
<dbReference type="Proteomes" id="UP000075714">
    <property type="component" value="Unassembled WGS sequence"/>
</dbReference>
<name>A0A150FUT6_GONPE</name>
<gene>
    <name evidence="3" type="ORF">GPECTOR_524g512</name>
</gene>
<evidence type="ECO:0000313" key="4">
    <source>
        <dbReference type="Proteomes" id="UP000075714"/>
    </source>
</evidence>
<keyword evidence="2" id="KW-0472">Membrane</keyword>